<evidence type="ECO:0000313" key="3">
    <source>
        <dbReference type="Proteomes" id="UP000077755"/>
    </source>
</evidence>
<name>A0AAF0XCL8_DAUCS</name>
<accession>A0AAF0XCL8</accession>
<protein>
    <submittedName>
        <fullName evidence="2">Uncharacterized protein</fullName>
    </submittedName>
</protein>
<keyword evidence="1" id="KW-1133">Transmembrane helix</keyword>
<dbReference type="KEGG" id="dcr:108192963"/>
<gene>
    <name evidence="2" type="ORF">DCAR_0624736</name>
</gene>
<evidence type="ECO:0000256" key="1">
    <source>
        <dbReference type="SAM" id="Phobius"/>
    </source>
</evidence>
<dbReference type="AlphaFoldDB" id="A0AAF0XCL8"/>
<proteinExistence type="predicted"/>
<keyword evidence="1" id="KW-0472">Membrane</keyword>
<reference evidence="2" key="1">
    <citation type="journal article" date="2016" name="Nat. Genet.">
        <title>A high-quality carrot genome assembly provides new insights into carotenoid accumulation and asterid genome evolution.</title>
        <authorList>
            <person name="Iorizzo M."/>
            <person name="Ellison S."/>
            <person name="Senalik D."/>
            <person name="Zeng P."/>
            <person name="Satapoomin P."/>
            <person name="Huang J."/>
            <person name="Bowman M."/>
            <person name="Iovene M."/>
            <person name="Sanseverino W."/>
            <person name="Cavagnaro P."/>
            <person name="Yildiz M."/>
            <person name="Macko-Podgorni A."/>
            <person name="Moranska E."/>
            <person name="Grzebelus E."/>
            <person name="Grzebelus D."/>
            <person name="Ashrafi H."/>
            <person name="Zheng Z."/>
            <person name="Cheng S."/>
            <person name="Spooner D."/>
            <person name="Van Deynze A."/>
            <person name="Simon P."/>
        </authorList>
    </citation>
    <scope>NUCLEOTIDE SEQUENCE</scope>
    <source>
        <tissue evidence="2">Leaf</tissue>
    </source>
</reference>
<dbReference type="PANTHER" id="PTHR37206:SF1">
    <property type="entry name" value="TRANSMEMBRANE PROTEIN"/>
    <property type="match status" value="1"/>
</dbReference>
<feature type="transmembrane region" description="Helical" evidence="1">
    <location>
        <begin position="106"/>
        <end position="127"/>
    </location>
</feature>
<sequence>MEPYNESECSMLGVDQSSSIDINVFPPVNHEGLHASSLHSHQDELSPESQTLLKLPSCLPSVANLPSSQLNLTQLRNLGSKFLHQYATRIHSWLRNHCVSSGGSGIISFFFAPSTALATMLLMLWYWRLQKQRRVLEESRHHLIRIVRERDEEIGKLMRQIALMKKVLYRDGALSPRTT</sequence>
<keyword evidence="3" id="KW-1185">Reference proteome</keyword>
<dbReference type="PANTHER" id="PTHR37206">
    <property type="entry name" value="TRANSMEMBRANE PROTEIN"/>
    <property type="match status" value="1"/>
</dbReference>
<keyword evidence="1" id="KW-0812">Transmembrane</keyword>
<organism evidence="2 3">
    <name type="scientific">Daucus carota subsp. sativus</name>
    <name type="common">Carrot</name>
    <dbReference type="NCBI Taxonomy" id="79200"/>
    <lineage>
        <taxon>Eukaryota</taxon>
        <taxon>Viridiplantae</taxon>
        <taxon>Streptophyta</taxon>
        <taxon>Embryophyta</taxon>
        <taxon>Tracheophyta</taxon>
        <taxon>Spermatophyta</taxon>
        <taxon>Magnoliopsida</taxon>
        <taxon>eudicotyledons</taxon>
        <taxon>Gunneridae</taxon>
        <taxon>Pentapetalae</taxon>
        <taxon>asterids</taxon>
        <taxon>campanulids</taxon>
        <taxon>Apiales</taxon>
        <taxon>Apiaceae</taxon>
        <taxon>Apioideae</taxon>
        <taxon>Scandiceae</taxon>
        <taxon>Daucinae</taxon>
        <taxon>Daucus</taxon>
        <taxon>Daucus sect. Daucus</taxon>
    </lineage>
</organism>
<reference evidence="2" key="2">
    <citation type="submission" date="2022-03" db="EMBL/GenBank/DDBJ databases">
        <title>Draft title - Genomic analysis of global carrot germplasm unveils the trajectory of domestication and the origin of high carotenoid orange carrot.</title>
        <authorList>
            <person name="Iorizzo M."/>
            <person name="Ellison S."/>
            <person name="Senalik D."/>
            <person name="Macko-Podgorni A."/>
            <person name="Grzebelus D."/>
            <person name="Bostan H."/>
            <person name="Rolling W."/>
            <person name="Curaba J."/>
            <person name="Simon P."/>
        </authorList>
    </citation>
    <scope>NUCLEOTIDE SEQUENCE</scope>
    <source>
        <tissue evidence="2">Leaf</tissue>
    </source>
</reference>
<dbReference type="Proteomes" id="UP000077755">
    <property type="component" value="Chromosome 6"/>
</dbReference>
<dbReference type="EMBL" id="CP093348">
    <property type="protein sequence ID" value="WOH05320.1"/>
    <property type="molecule type" value="Genomic_DNA"/>
</dbReference>
<evidence type="ECO:0000313" key="2">
    <source>
        <dbReference type="EMBL" id="WOH05320.1"/>
    </source>
</evidence>